<evidence type="ECO:0000259" key="1">
    <source>
        <dbReference type="Pfam" id="PF06985"/>
    </source>
</evidence>
<gene>
    <name evidence="2" type="primary">het-6_4</name>
    <name evidence="2" type="ORF">LOCC1_G006554</name>
</gene>
<dbReference type="EMBL" id="QGMI01000202">
    <property type="protein sequence ID" value="TVY45237.1"/>
    <property type="molecule type" value="Genomic_DNA"/>
</dbReference>
<evidence type="ECO:0000313" key="2">
    <source>
        <dbReference type="EMBL" id="TVY45237.1"/>
    </source>
</evidence>
<organism evidence="2 3">
    <name type="scientific">Lachnellula occidentalis</name>
    <dbReference type="NCBI Taxonomy" id="215460"/>
    <lineage>
        <taxon>Eukaryota</taxon>
        <taxon>Fungi</taxon>
        <taxon>Dikarya</taxon>
        <taxon>Ascomycota</taxon>
        <taxon>Pezizomycotina</taxon>
        <taxon>Leotiomycetes</taxon>
        <taxon>Helotiales</taxon>
        <taxon>Lachnaceae</taxon>
        <taxon>Lachnellula</taxon>
    </lineage>
</organism>
<dbReference type="OrthoDB" id="3598674at2759"/>
<proteinExistence type="predicted"/>
<reference evidence="2 3" key="1">
    <citation type="submission" date="2018-05" db="EMBL/GenBank/DDBJ databases">
        <title>Genome sequencing and assembly of the regulated plant pathogen Lachnellula willkommii and related sister species for the development of diagnostic species identification markers.</title>
        <authorList>
            <person name="Giroux E."/>
            <person name="Bilodeau G."/>
        </authorList>
    </citation>
    <scope>NUCLEOTIDE SEQUENCE [LARGE SCALE GENOMIC DNA]</scope>
    <source>
        <strain evidence="2 3">CBS 160.35</strain>
    </source>
</reference>
<dbReference type="AlphaFoldDB" id="A0A8H8S241"/>
<feature type="domain" description="Heterokaryon incompatibility" evidence="1">
    <location>
        <begin position="44"/>
        <end position="191"/>
    </location>
</feature>
<dbReference type="Pfam" id="PF26639">
    <property type="entry name" value="Het-6_barrel"/>
    <property type="match status" value="1"/>
</dbReference>
<dbReference type="PANTHER" id="PTHR24148">
    <property type="entry name" value="ANKYRIN REPEAT DOMAIN-CONTAINING PROTEIN 39 HOMOLOG-RELATED"/>
    <property type="match status" value="1"/>
</dbReference>
<name>A0A8H8S241_9HELO</name>
<dbReference type="Pfam" id="PF06985">
    <property type="entry name" value="HET"/>
    <property type="match status" value="1"/>
</dbReference>
<comment type="caution">
    <text evidence="2">The sequence shown here is derived from an EMBL/GenBank/DDBJ whole genome shotgun (WGS) entry which is preliminary data.</text>
</comment>
<dbReference type="InterPro" id="IPR052895">
    <property type="entry name" value="HetReg/Transcr_Mod"/>
</dbReference>
<dbReference type="InterPro" id="IPR010730">
    <property type="entry name" value="HET"/>
</dbReference>
<dbReference type="PANTHER" id="PTHR24148:SF73">
    <property type="entry name" value="HET DOMAIN PROTEIN (AFU_ORTHOLOGUE AFUA_8G01020)"/>
    <property type="match status" value="1"/>
</dbReference>
<protein>
    <submittedName>
        <fullName evidence="2">Heterokaryon incompatibility protein 6,OR allele</fullName>
    </submittedName>
</protein>
<dbReference type="Proteomes" id="UP000443090">
    <property type="component" value="Unassembled WGS sequence"/>
</dbReference>
<accession>A0A8H8S241</accession>
<sequence>MAYTYTELDRSQNLIRLLHLSPASFDDTIRCHFTDALLDDKPDYEALSYTWGDVKDTRSIEVEGKAFSITSNLHLALKYLRLENAERTLWVDALCINQKNNNERMHQVSRMRSIYGQASLVVVWLGEGWEGSDTAMGFLRKLGEDDSLHLDPSQEPSISVDGLDLDSSKLRSHIIRLFDLPWWKRTWTVQEFILAENLVFQCSRYLISREIVLTASNNFYRHGLLCCYQFNDMRIPDETLASSVLELMESLSKAIYLGAILKARKHGSYNVLLAFSVFSTQEVTDSRDKLYGMLGLGTGEYADLVDADYTLSPEEVCEAVVIKSIERTGKLEFLSHLVEYQNPKLPSYIPNWTGSFAWKPFNSNRLERIDLFNASLNTAANWKAITRGIASSPGIVFDVVTSTSSQTGQSLFDFDLVAEFLKELHRLAGIEQSSEEEAMYGHTTDSRLLALWHALRGGVEVYTKKSNLYHRRLKDADLSKYTKWTDYVTASRQQRAELWDSELHKLRREIKIATYGRRFFNTRKGYFGFGAQKCEVGDIAVVLAGGSLPYIIRPVPSTDEFWAANKLCARTSYRMLGDSYVHGIMDGEALELGDESARKWQEIVFI</sequence>
<evidence type="ECO:0000313" key="3">
    <source>
        <dbReference type="Proteomes" id="UP000443090"/>
    </source>
</evidence>
<keyword evidence="3" id="KW-1185">Reference proteome</keyword>